<evidence type="ECO:0008006" key="3">
    <source>
        <dbReference type="Google" id="ProtNLM"/>
    </source>
</evidence>
<proteinExistence type="predicted"/>
<dbReference type="AlphaFoldDB" id="A0A2M8QFA8"/>
<organism evidence="1 2">
    <name type="scientific">Candidatus Thermofonsia Clade 3 bacterium</name>
    <dbReference type="NCBI Taxonomy" id="2364212"/>
    <lineage>
        <taxon>Bacteria</taxon>
        <taxon>Bacillati</taxon>
        <taxon>Chloroflexota</taxon>
        <taxon>Candidatus Thermofontia</taxon>
        <taxon>Candidatus Thermofonsia Clade 3</taxon>
    </lineage>
</organism>
<protein>
    <recommendedName>
        <fullName evidence="3">DUF4058 domain-containing protein</fullName>
    </recommendedName>
</protein>
<evidence type="ECO:0000313" key="1">
    <source>
        <dbReference type="EMBL" id="PJF48432.1"/>
    </source>
</evidence>
<dbReference type="Pfam" id="PF13267">
    <property type="entry name" value="DUF4058"/>
    <property type="match status" value="1"/>
</dbReference>
<evidence type="ECO:0000313" key="2">
    <source>
        <dbReference type="Proteomes" id="UP000230790"/>
    </source>
</evidence>
<name>A0A2M8QFA8_9CHLR</name>
<dbReference type="Proteomes" id="UP000230790">
    <property type="component" value="Unassembled WGS sequence"/>
</dbReference>
<reference evidence="1 2" key="1">
    <citation type="submission" date="2017-11" db="EMBL/GenBank/DDBJ databases">
        <title>Evolution of Phototrophy in the Chloroflexi Phylum Driven by Horizontal Gene Transfer.</title>
        <authorList>
            <person name="Ward L.M."/>
            <person name="Hemp J."/>
            <person name="Shih P.M."/>
            <person name="Mcglynn S.E."/>
            <person name="Fischer W."/>
        </authorList>
    </citation>
    <scope>NUCLEOTIDE SEQUENCE [LARGE SCALE GENOMIC DNA]</scope>
    <source>
        <strain evidence="1">JP3_7</strain>
    </source>
</reference>
<dbReference type="EMBL" id="PGTN01000015">
    <property type="protein sequence ID" value="PJF48432.1"/>
    <property type="molecule type" value="Genomic_DNA"/>
</dbReference>
<sequence>MRSPFPGMDPYLEHPALWPDVHNRLIAAIADTLAPLVAPRYYVGLERRTYLLSLDDLVFVGRPDVAVLTGSARVAEPQAPAYEVAAVSAPSPLWVELPTEDEVSDNYLEIRLADGGKVITVLELLSPANKLHERGREIYESKRSAIFGSRTNLIEIDLMRAGEPMPLRGKPVHSDYRILISRSWQRPRAQLYHFNLRAPIPAITVPLQRGEDEPMLDLNAVLHDLYARARYDLMLDYNQPPVPPLNDADAAWAHELIANAQRA</sequence>
<accession>A0A2M8QFA8</accession>
<dbReference type="InterPro" id="IPR025132">
    <property type="entry name" value="DUF4058"/>
</dbReference>
<comment type="caution">
    <text evidence="1">The sequence shown here is derived from an EMBL/GenBank/DDBJ whole genome shotgun (WGS) entry which is preliminary data.</text>
</comment>
<gene>
    <name evidence="1" type="ORF">CUN48_03680</name>
</gene>